<dbReference type="RefSeq" id="WP_171192931.1">
    <property type="nucleotide sequence ID" value="NZ_CP061032.1"/>
</dbReference>
<feature type="transmembrane region" description="Helical" evidence="1">
    <location>
        <begin position="195"/>
        <end position="213"/>
    </location>
</feature>
<feature type="transmembrane region" description="Helical" evidence="1">
    <location>
        <begin position="23"/>
        <end position="52"/>
    </location>
</feature>
<evidence type="ECO:0000256" key="1">
    <source>
        <dbReference type="SAM" id="Phobius"/>
    </source>
</evidence>
<feature type="transmembrane region" description="Helical" evidence="1">
    <location>
        <begin position="64"/>
        <end position="88"/>
    </location>
</feature>
<evidence type="ECO:0000313" key="4">
    <source>
        <dbReference type="EMBL" id="QNP89787.1"/>
    </source>
</evidence>
<dbReference type="Proteomes" id="UP000642876">
    <property type="component" value="Unassembled WGS sequence"/>
</dbReference>
<evidence type="ECO:0000313" key="6">
    <source>
        <dbReference type="Proteomes" id="UP000642876"/>
    </source>
</evidence>
<keyword evidence="1" id="KW-0812">Transmembrane</keyword>
<dbReference type="AlphaFoldDB" id="A0A7H0JXM1"/>
<dbReference type="InterPro" id="IPR003675">
    <property type="entry name" value="Rce1/LyrA-like_dom"/>
</dbReference>
<dbReference type="KEGG" id="cluj:IAU68_08850"/>
<accession>A0A7H0JXM1</accession>
<keyword evidence="1" id="KW-0472">Membrane</keyword>
<evidence type="ECO:0000259" key="2">
    <source>
        <dbReference type="Pfam" id="PF02517"/>
    </source>
</evidence>
<dbReference type="EMBL" id="JACMYE010000001">
    <property type="protein sequence ID" value="MBC3177770.1"/>
    <property type="molecule type" value="Genomic_DNA"/>
</dbReference>
<keyword evidence="4" id="KW-0482">Metalloprotease</keyword>
<dbReference type="Pfam" id="PF02517">
    <property type="entry name" value="Rce1-like"/>
    <property type="match status" value="1"/>
</dbReference>
<evidence type="ECO:0000313" key="3">
    <source>
        <dbReference type="EMBL" id="MBC3177770.1"/>
    </source>
</evidence>
<dbReference type="Proteomes" id="UP000516235">
    <property type="component" value="Chromosome"/>
</dbReference>
<sequence length="294" mass="31627">MPTEFHRAGLLYRLSEPKWWRPLLEFVLLAVLVVAFTLAVTIPVGLAAGYFGLDIFDENATDPLVSLLQVLFIAVLLPTPFIAARVLGRKAGALHSIEGRFRWGVAGRAFAIVFAAYGGLVAFEAVAFGLDGVSVGRREALLLAAFVVLVPLQAAAEEYVFRASLPQILGQWNAPAWLCYSLPAIGFVASHVYNWIGLVDIAIFALCVALLTWRTGGVEAAIMLHAVSNTVVFGYGAIGASNPSETEIAMSEMAISSLITLGVTVLLLWALKDAGENSRRKIVVPAPENLYSDR</sequence>
<evidence type="ECO:0000313" key="5">
    <source>
        <dbReference type="Proteomes" id="UP000516235"/>
    </source>
</evidence>
<keyword evidence="4" id="KW-0645">Protease</keyword>
<protein>
    <submittedName>
        <fullName evidence="4">CPBP family intramembrane metalloprotease</fullName>
    </submittedName>
</protein>
<dbReference type="GO" id="GO:0004175">
    <property type="term" value="F:endopeptidase activity"/>
    <property type="evidence" value="ECO:0007669"/>
    <property type="project" value="UniProtKB-ARBA"/>
</dbReference>
<dbReference type="GO" id="GO:0080120">
    <property type="term" value="P:CAAX-box protein maturation"/>
    <property type="evidence" value="ECO:0007669"/>
    <property type="project" value="UniProtKB-ARBA"/>
</dbReference>
<dbReference type="GO" id="GO:0006508">
    <property type="term" value="P:proteolysis"/>
    <property type="evidence" value="ECO:0007669"/>
    <property type="project" value="UniProtKB-KW"/>
</dbReference>
<proteinExistence type="predicted"/>
<keyword evidence="6" id="KW-1185">Reference proteome</keyword>
<feature type="domain" description="CAAX prenyl protease 2/Lysostaphin resistance protein A-like" evidence="2">
    <location>
        <begin position="142"/>
        <end position="231"/>
    </location>
</feature>
<dbReference type="GO" id="GO:0008237">
    <property type="term" value="F:metallopeptidase activity"/>
    <property type="evidence" value="ECO:0007669"/>
    <property type="project" value="UniProtKB-KW"/>
</dbReference>
<name>A0A7H0JXM1_9CORY</name>
<keyword evidence="4" id="KW-0378">Hydrolase</keyword>
<reference evidence="5 6" key="1">
    <citation type="submission" date="2020-08" db="EMBL/GenBank/DDBJ databases">
        <title>novel species in genus Corynebacterium.</title>
        <authorList>
            <person name="Zhang G."/>
        </authorList>
    </citation>
    <scope>NUCLEOTIDE SEQUENCE [LARGE SCALE GENOMIC DNA]</scope>
    <source>
        <strain evidence="4">Zg-917</strain>
        <strain evidence="5 6">zg-917</strain>
    </source>
</reference>
<dbReference type="EMBL" id="CP061032">
    <property type="protein sequence ID" value="QNP89787.1"/>
    <property type="molecule type" value="Genomic_DNA"/>
</dbReference>
<feature type="transmembrane region" description="Helical" evidence="1">
    <location>
        <begin position="253"/>
        <end position="271"/>
    </location>
</feature>
<gene>
    <name evidence="3" type="ORF">H7348_00350</name>
    <name evidence="4" type="ORF">IAU68_08850</name>
</gene>
<organism evidence="4 5">
    <name type="scientific">Corynebacterium lujinxingii</name>
    <dbReference type="NCBI Taxonomy" id="2763010"/>
    <lineage>
        <taxon>Bacteria</taxon>
        <taxon>Bacillati</taxon>
        <taxon>Actinomycetota</taxon>
        <taxon>Actinomycetes</taxon>
        <taxon>Mycobacteriales</taxon>
        <taxon>Corynebacteriaceae</taxon>
        <taxon>Corynebacterium</taxon>
    </lineage>
</organism>
<feature type="transmembrane region" description="Helical" evidence="1">
    <location>
        <begin position="109"/>
        <end position="128"/>
    </location>
</feature>
<feature type="transmembrane region" description="Helical" evidence="1">
    <location>
        <begin position="220"/>
        <end position="241"/>
    </location>
</feature>
<keyword evidence="1" id="KW-1133">Transmembrane helix</keyword>